<dbReference type="SMART" id="SM00355">
    <property type="entry name" value="ZnF_C2H2"/>
    <property type="match status" value="1"/>
</dbReference>
<reference evidence="12" key="1">
    <citation type="submission" date="2015-04" db="UniProtKB">
        <authorList>
            <consortium name="EnsemblPlants"/>
        </authorList>
    </citation>
    <scope>IDENTIFICATION</scope>
    <source>
        <strain evidence="12">SL10</strain>
    </source>
</reference>
<evidence type="ECO:0000256" key="2">
    <source>
        <dbReference type="ARBA" id="ARBA00022723"/>
    </source>
</evidence>
<dbReference type="PROSITE" id="PS00028">
    <property type="entry name" value="ZINC_FINGER_C2H2_1"/>
    <property type="match status" value="1"/>
</dbReference>
<dbReference type="Gramene" id="ONIVA06G26970.1">
    <property type="protein sequence ID" value="ONIVA06G26970.1"/>
    <property type="gene ID" value="ONIVA06G26970"/>
</dbReference>
<dbReference type="InterPro" id="IPR013087">
    <property type="entry name" value="Znf_C2H2_type"/>
</dbReference>
<keyword evidence="6" id="KW-0804">Transcription</keyword>
<feature type="region of interest" description="Disordered" evidence="10">
    <location>
        <begin position="61"/>
        <end position="89"/>
    </location>
</feature>
<name>A0A0E0HU89_ORYNI</name>
<evidence type="ECO:0000256" key="1">
    <source>
        <dbReference type="ARBA" id="ARBA00004123"/>
    </source>
</evidence>
<evidence type="ECO:0000259" key="11">
    <source>
        <dbReference type="PROSITE" id="PS50157"/>
    </source>
</evidence>
<evidence type="ECO:0000313" key="13">
    <source>
        <dbReference type="Proteomes" id="UP000006591"/>
    </source>
</evidence>
<proteinExistence type="predicted"/>
<dbReference type="HOGENOM" id="CLU_526172_0_0_1"/>
<dbReference type="InterPro" id="IPR052426">
    <property type="entry name" value="Plant_dev_regulator"/>
</dbReference>
<dbReference type="PROSITE" id="PS50157">
    <property type="entry name" value="ZINC_FINGER_C2H2_2"/>
    <property type="match status" value="1"/>
</dbReference>
<feature type="domain" description="C2H2-type" evidence="11">
    <location>
        <begin position="265"/>
        <end position="292"/>
    </location>
</feature>
<dbReference type="PANTHER" id="PTHR45801:SF5">
    <property type="entry name" value="OS05G0286100 PROTEIN"/>
    <property type="match status" value="1"/>
</dbReference>
<evidence type="ECO:0000256" key="8">
    <source>
        <dbReference type="PROSITE-ProRule" id="PRU00042"/>
    </source>
</evidence>
<evidence type="ECO:0000256" key="4">
    <source>
        <dbReference type="ARBA" id="ARBA00022833"/>
    </source>
</evidence>
<dbReference type="Proteomes" id="UP000006591">
    <property type="component" value="Chromosome 6"/>
</dbReference>
<evidence type="ECO:0000256" key="5">
    <source>
        <dbReference type="ARBA" id="ARBA00023015"/>
    </source>
</evidence>
<keyword evidence="7" id="KW-0539">Nucleus</keyword>
<dbReference type="InterPro" id="IPR036236">
    <property type="entry name" value="Znf_C2H2_sf"/>
</dbReference>
<dbReference type="Gene3D" id="3.30.160.60">
    <property type="entry name" value="Classic Zinc Finger"/>
    <property type="match status" value="1"/>
</dbReference>
<organism evidence="12">
    <name type="scientific">Oryza nivara</name>
    <name type="common">Indian wild rice</name>
    <name type="synonym">Oryza sativa f. spontanea</name>
    <dbReference type="NCBI Taxonomy" id="4536"/>
    <lineage>
        <taxon>Eukaryota</taxon>
        <taxon>Viridiplantae</taxon>
        <taxon>Streptophyta</taxon>
        <taxon>Embryophyta</taxon>
        <taxon>Tracheophyta</taxon>
        <taxon>Spermatophyta</taxon>
        <taxon>Magnoliopsida</taxon>
        <taxon>Liliopsida</taxon>
        <taxon>Poales</taxon>
        <taxon>Poaceae</taxon>
        <taxon>BOP clade</taxon>
        <taxon>Oryzoideae</taxon>
        <taxon>Oryzeae</taxon>
        <taxon>Oryzinae</taxon>
        <taxon>Oryza</taxon>
    </lineage>
</organism>
<evidence type="ECO:0000256" key="9">
    <source>
        <dbReference type="SAM" id="Coils"/>
    </source>
</evidence>
<dbReference type="EnsemblPlants" id="ONIVA06G26970.1">
    <property type="protein sequence ID" value="ONIVA06G26970.1"/>
    <property type="gene ID" value="ONIVA06G26970"/>
</dbReference>
<feature type="coiled-coil region" evidence="9">
    <location>
        <begin position="102"/>
        <end position="136"/>
    </location>
</feature>
<keyword evidence="9" id="KW-0175">Coiled coil</keyword>
<keyword evidence="3 8" id="KW-0863">Zinc-finger</keyword>
<protein>
    <recommendedName>
        <fullName evidence="11">C2H2-type domain-containing protein</fullName>
    </recommendedName>
</protein>
<dbReference type="Pfam" id="PF13912">
    <property type="entry name" value="zf-C2H2_6"/>
    <property type="match status" value="1"/>
</dbReference>
<dbReference type="GO" id="GO:0008270">
    <property type="term" value="F:zinc ion binding"/>
    <property type="evidence" value="ECO:0007669"/>
    <property type="project" value="UniProtKB-KW"/>
</dbReference>
<accession>A0A0E0HU89</accession>
<dbReference type="SUPFAM" id="SSF57667">
    <property type="entry name" value="beta-beta-alpha zinc fingers"/>
    <property type="match status" value="1"/>
</dbReference>
<evidence type="ECO:0000256" key="6">
    <source>
        <dbReference type="ARBA" id="ARBA00023163"/>
    </source>
</evidence>
<sequence>MAFLCERLPPVLLLVDVVFVCAVYAAHRCGTLVDFVCAVGVVVELLYKMVYHKVNKTKSEAQDQQTCGEVDPGGEEEKQSKGRVQDGANIKEKRITKQSAQVMAQESKLDLLLKTLEENEKRRQEAEARARADVAEIKAAVESRLPQMEKCITDINSALGALNHKVEQLEDSVAKGAGLEKLGRDLKVETSEQLGDQTPKFLHARYWILARRKLGDQKAPLFPTPHITIGAGGSSASYYESWEERAFAEDSAGHLGGCIWPPRSYSCSFCGREFRSAQALGGHMNVHRRDRARLKLSGVVEDGTGGESHGMPPNQNYMIQPCPPQIGTLQHAYSPNPRSGSILAADTNPNSICDVVAYPARSLLQVAAARTALGKQVLNAPLVSSKSPSAGREHGKRETLFLGAVRLAQDHDTVSSNLDLRVGKNELKITTVLGCRSRRDFMYDNDRADDEKTVEASHKKRRIDLEVNPLILTSSTSNHQQQDGGDDQHHEKILKLYRSSSVEELDLELRLGEAPKEQ</sequence>
<dbReference type="AlphaFoldDB" id="A0A0E0HU89"/>
<dbReference type="GO" id="GO:0005634">
    <property type="term" value="C:nucleus"/>
    <property type="evidence" value="ECO:0007669"/>
    <property type="project" value="UniProtKB-SubCell"/>
</dbReference>
<evidence type="ECO:0000256" key="10">
    <source>
        <dbReference type="SAM" id="MobiDB-lite"/>
    </source>
</evidence>
<evidence type="ECO:0000256" key="7">
    <source>
        <dbReference type="ARBA" id="ARBA00023242"/>
    </source>
</evidence>
<dbReference type="eggNOG" id="ENOG502QUGK">
    <property type="taxonomic scope" value="Eukaryota"/>
</dbReference>
<evidence type="ECO:0000256" key="3">
    <source>
        <dbReference type="ARBA" id="ARBA00022771"/>
    </source>
</evidence>
<keyword evidence="5" id="KW-0805">Transcription regulation</keyword>
<keyword evidence="13" id="KW-1185">Reference proteome</keyword>
<comment type="subcellular location">
    <subcellularLocation>
        <location evidence="1">Nucleus</location>
    </subcellularLocation>
</comment>
<dbReference type="STRING" id="4536.A0A0E0HU89"/>
<keyword evidence="2" id="KW-0479">Metal-binding</keyword>
<keyword evidence="4" id="KW-0862">Zinc</keyword>
<reference evidence="12" key="2">
    <citation type="submission" date="2018-04" db="EMBL/GenBank/DDBJ databases">
        <title>OnivRS2 (Oryza nivara Reference Sequence Version 2).</title>
        <authorList>
            <person name="Zhang J."/>
            <person name="Kudrna D."/>
            <person name="Lee S."/>
            <person name="Talag J."/>
            <person name="Rajasekar S."/>
            <person name="Welchert J."/>
            <person name="Hsing Y.-I."/>
            <person name="Wing R.A."/>
        </authorList>
    </citation>
    <scope>NUCLEOTIDE SEQUENCE [LARGE SCALE GENOMIC DNA]</scope>
    <source>
        <strain evidence="12">SL10</strain>
    </source>
</reference>
<evidence type="ECO:0000313" key="12">
    <source>
        <dbReference type="EnsemblPlants" id="ONIVA06G26970.1"/>
    </source>
</evidence>
<dbReference type="PANTHER" id="PTHR45801">
    <property type="entry name" value="OS07G0101800 PROTEIN"/>
    <property type="match status" value="1"/>
</dbReference>
<feature type="compositionally biased region" description="Basic and acidic residues" evidence="10">
    <location>
        <begin position="75"/>
        <end position="89"/>
    </location>
</feature>